<feature type="region of interest" description="Disordered" evidence="1">
    <location>
        <begin position="29"/>
        <end position="59"/>
    </location>
</feature>
<gene>
    <name evidence="2" type="ORF">JTE90_003673</name>
</gene>
<evidence type="ECO:0000313" key="2">
    <source>
        <dbReference type="EMBL" id="KAG8199246.1"/>
    </source>
</evidence>
<protein>
    <submittedName>
        <fullName evidence="2">Uncharacterized protein</fullName>
    </submittedName>
</protein>
<dbReference type="Proteomes" id="UP000827092">
    <property type="component" value="Unassembled WGS sequence"/>
</dbReference>
<accession>A0AAV6VU09</accession>
<proteinExistence type="predicted"/>
<organism evidence="2 3">
    <name type="scientific">Oedothorax gibbosus</name>
    <dbReference type="NCBI Taxonomy" id="931172"/>
    <lineage>
        <taxon>Eukaryota</taxon>
        <taxon>Metazoa</taxon>
        <taxon>Ecdysozoa</taxon>
        <taxon>Arthropoda</taxon>
        <taxon>Chelicerata</taxon>
        <taxon>Arachnida</taxon>
        <taxon>Araneae</taxon>
        <taxon>Araneomorphae</taxon>
        <taxon>Entelegynae</taxon>
        <taxon>Araneoidea</taxon>
        <taxon>Linyphiidae</taxon>
        <taxon>Erigoninae</taxon>
        <taxon>Oedothorax</taxon>
    </lineage>
</organism>
<reference evidence="2 3" key="1">
    <citation type="journal article" date="2022" name="Nat. Ecol. Evol.">
        <title>A masculinizing supergene underlies an exaggerated male reproductive morph in a spider.</title>
        <authorList>
            <person name="Hendrickx F."/>
            <person name="De Corte Z."/>
            <person name="Sonet G."/>
            <person name="Van Belleghem S.M."/>
            <person name="Kostlbacher S."/>
            <person name="Vangestel C."/>
        </authorList>
    </citation>
    <scope>NUCLEOTIDE SEQUENCE [LARGE SCALE GENOMIC DNA]</scope>
    <source>
        <strain evidence="2">W744_W776</strain>
    </source>
</reference>
<feature type="region of interest" description="Disordered" evidence="1">
    <location>
        <begin position="71"/>
        <end position="102"/>
    </location>
</feature>
<dbReference type="AlphaFoldDB" id="A0AAV6VU09"/>
<comment type="caution">
    <text evidence="2">The sequence shown here is derived from an EMBL/GenBank/DDBJ whole genome shotgun (WGS) entry which is preliminary data.</text>
</comment>
<feature type="compositionally biased region" description="Polar residues" evidence="1">
    <location>
        <begin position="39"/>
        <end position="51"/>
    </location>
</feature>
<evidence type="ECO:0000256" key="1">
    <source>
        <dbReference type="SAM" id="MobiDB-lite"/>
    </source>
</evidence>
<name>A0AAV6VU09_9ARAC</name>
<keyword evidence="3" id="KW-1185">Reference proteome</keyword>
<feature type="compositionally biased region" description="Polar residues" evidence="1">
    <location>
        <begin position="71"/>
        <end position="90"/>
    </location>
</feature>
<evidence type="ECO:0000313" key="3">
    <source>
        <dbReference type="Proteomes" id="UP000827092"/>
    </source>
</evidence>
<dbReference type="EMBL" id="JAFNEN010000029">
    <property type="protein sequence ID" value="KAG8199246.1"/>
    <property type="molecule type" value="Genomic_DNA"/>
</dbReference>
<sequence length="114" mass="12882">MQRINKLSETTQVNIYLSSFHPNLHLRTPKKTLIHPPTLQDSSTTRKIQSLSEDHKKESTLKSLDSVLISRQQSIRGDQRSTPTKTSEFSQDAGENGAWAPSIAHHRKGMVSYI</sequence>